<dbReference type="Pfam" id="PF03446">
    <property type="entry name" value="NAD_binding_2"/>
    <property type="match status" value="1"/>
</dbReference>
<keyword evidence="2" id="KW-0472">Membrane</keyword>
<dbReference type="InterPro" id="IPR051265">
    <property type="entry name" value="HIBADH-related_NP60_sf"/>
</dbReference>
<feature type="domain" description="6-phosphogluconate dehydrogenase NADP-binding" evidence="3">
    <location>
        <begin position="30"/>
        <end position="186"/>
    </location>
</feature>
<dbReference type="SUPFAM" id="SSF48179">
    <property type="entry name" value="6-phosphogluconate dehydrogenase C-terminal domain-like"/>
    <property type="match status" value="1"/>
</dbReference>
<evidence type="ECO:0000313" key="6">
    <source>
        <dbReference type="Proteomes" id="UP000214600"/>
    </source>
</evidence>
<comment type="caution">
    <text evidence="5">The sequence shown here is derived from an EMBL/GenBank/DDBJ whole genome shotgun (WGS) entry which is preliminary data.</text>
</comment>
<dbReference type="SUPFAM" id="SSF51735">
    <property type="entry name" value="NAD(P)-binding Rossmann-fold domains"/>
    <property type="match status" value="1"/>
</dbReference>
<dbReference type="Proteomes" id="UP000214600">
    <property type="component" value="Unassembled WGS sequence"/>
</dbReference>
<dbReference type="Pfam" id="PF21761">
    <property type="entry name" value="RedAm-like_C"/>
    <property type="match status" value="1"/>
</dbReference>
<protein>
    <submittedName>
        <fullName evidence="5">Uncharacterized protein</fullName>
    </submittedName>
</protein>
<dbReference type="InterPro" id="IPR006115">
    <property type="entry name" value="6PGDH_NADP-bd"/>
</dbReference>
<evidence type="ECO:0000313" key="5">
    <source>
        <dbReference type="EMBL" id="OXI33545.1"/>
    </source>
</evidence>
<dbReference type="PANTHER" id="PTHR43580">
    <property type="entry name" value="OXIDOREDUCTASE GLYR1-RELATED"/>
    <property type="match status" value="1"/>
</dbReference>
<dbReference type="InterPro" id="IPR008927">
    <property type="entry name" value="6-PGluconate_DH-like_C_sf"/>
</dbReference>
<dbReference type="InterPro" id="IPR036291">
    <property type="entry name" value="NAD(P)-bd_dom_sf"/>
</dbReference>
<gene>
    <name evidence="5" type="ORF">CFB84_38080</name>
</gene>
<dbReference type="OrthoDB" id="9135493at2"/>
<dbReference type="Gene3D" id="1.10.1040.10">
    <property type="entry name" value="N-(1-d-carboxylethyl)-l-norvaline Dehydrogenase, domain 2"/>
    <property type="match status" value="1"/>
</dbReference>
<dbReference type="GO" id="GO:0003677">
    <property type="term" value="F:DNA binding"/>
    <property type="evidence" value="ECO:0007669"/>
    <property type="project" value="TreeGrafter"/>
</dbReference>
<proteinExistence type="predicted"/>
<dbReference type="GO" id="GO:0050661">
    <property type="term" value="F:NADP binding"/>
    <property type="evidence" value="ECO:0007669"/>
    <property type="project" value="InterPro"/>
</dbReference>
<name>A0A228HUG1_9BURK</name>
<evidence type="ECO:0000259" key="4">
    <source>
        <dbReference type="Pfam" id="PF21761"/>
    </source>
</evidence>
<dbReference type="Gene3D" id="3.40.50.720">
    <property type="entry name" value="NAD(P)-binding Rossmann-like Domain"/>
    <property type="match status" value="1"/>
</dbReference>
<dbReference type="InterPro" id="IPR015815">
    <property type="entry name" value="HIBADH-related"/>
</dbReference>
<dbReference type="InterPro" id="IPR048666">
    <property type="entry name" value="RedAm-like_C"/>
</dbReference>
<dbReference type="GO" id="GO:0140673">
    <property type="term" value="P:transcription elongation-coupled chromatin remodeling"/>
    <property type="evidence" value="ECO:0007669"/>
    <property type="project" value="TreeGrafter"/>
</dbReference>
<dbReference type="AlphaFoldDB" id="A0A228HUG1"/>
<keyword evidence="1" id="KW-0560">Oxidoreductase</keyword>
<dbReference type="PIRSF" id="PIRSF000103">
    <property type="entry name" value="HIBADH"/>
    <property type="match status" value="1"/>
</dbReference>
<evidence type="ECO:0000259" key="3">
    <source>
        <dbReference type="Pfam" id="PF03446"/>
    </source>
</evidence>
<accession>A0A228HUG1</accession>
<sequence>MCCVEAMRERLFDINGDEGRQMSNARTQTDITILGLGAMGSAYAREFVNAGKQVTVWNRSPGKADKLVRDGAHLATDVKAAISASPVTILAVVDHDSIRRMLSDDVLAESSKRTLVDLTTGTEAEFAELAARTANAGIAFLAGAVLAYPRSVGKQDTAVFYSGDAGVFDHNKTLLSLIGGTQHYVGSDLSVGVKTALAIALMGFVAIGGFFEAVAFAEKSGVPVAKMSEYIRTSGIPWMSECMTYLGERIATQTDDGDQATIDLYVEGFASLQTDLHAANVSSRAVASVVDYVQAAQQAGLGSKGLSALYDLVRSNKLNM</sequence>
<organism evidence="5 6">
    <name type="scientific">Burkholderia aenigmatica</name>
    <dbReference type="NCBI Taxonomy" id="2015348"/>
    <lineage>
        <taxon>Bacteria</taxon>
        <taxon>Pseudomonadati</taxon>
        <taxon>Pseudomonadota</taxon>
        <taxon>Betaproteobacteria</taxon>
        <taxon>Burkholderiales</taxon>
        <taxon>Burkholderiaceae</taxon>
        <taxon>Burkholderia</taxon>
        <taxon>Burkholderia cepacia complex</taxon>
    </lineage>
</organism>
<keyword evidence="2" id="KW-0812">Transmembrane</keyword>
<evidence type="ECO:0000256" key="2">
    <source>
        <dbReference type="SAM" id="Phobius"/>
    </source>
</evidence>
<dbReference type="InterPro" id="IPR013328">
    <property type="entry name" value="6PGD_dom2"/>
</dbReference>
<reference evidence="6" key="1">
    <citation type="submission" date="2017-06" db="EMBL/GenBank/DDBJ databases">
        <authorList>
            <person name="LiPuma J."/>
            <person name="Spilker T."/>
        </authorList>
    </citation>
    <scope>NUCLEOTIDE SEQUENCE [LARGE SCALE GENOMIC DNA]</scope>
    <source>
        <strain evidence="6">AU17325</strain>
    </source>
</reference>
<dbReference type="EMBL" id="NKFA01000032">
    <property type="protein sequence ID" value="OXI33545.1"/>
    <property type="molecule type" value="Genomic_DNA"/>
</dbReference>
<reference evidence="5 6" key="2">
    <citation type="submission" date="2017-08" db="EMBL/GenBank/DDBJ databases">
        <title>WGS of novel Burkholderia cepaca complex species.</title>
        <authorList>
            <person name="Lipuma J."/>
            <person name="Spilker T."/>
        </authorList>
    </citation>
    <scope>NUCLEOTIDE SEQUENCE [LARGE SCALE GENOMIC DNA]</scope>
    <source>
        <strain evidence="5 6">AU17325</strain>
    </source>
</reference>
<dbReference type="PANTHER" id="PTHR43580:SF2">
    <property type="entry name" value="CYTOKINE-LIKE NUCLEAR FACTOR N-PAC"/>
    <property type="match status" value="1"/>
</dbReference>
<feature type="domain" description="NADPH-dependent reductive aminase-like C-terminal" evidence="4">
    <location>
        <begin position="204"/>
        <end position="314"/>
    </location>
</feature>
<dbReference type="GO" id="GO:0031491">
    <property type="term" value="F:nucleosome binding"/>
    <property type="evidence" value="ECO:0007669"/>
    <property type="project" value="TreeGrafter"/>
</dbReference>
<dbReference type="GO" id="GO:0016491">
    <property type="term" value="F:oxidoreductase activity"/>
    <property type="evidence" value="ECO:0007669"/>
    <property type="project" value="UniProtKB-KW"/>
</dbReference>
<keyword evidence="2" id="KW-1133">Transmembrane helix</keyword>
<feature type="transmembrane region" description="Helical" evidence="2">
    <location>
        <begin position="196"/>
        <end position="217"/>
    </location>
</feature>
<evidence type="ECO:0000256" key="1">
    <source>
        <dbReference type="ARBA" id="ARBA00023002"/>
    </source>
</evidence>
<dbReference type="GO" id="GO:0000785">
    <property type="term" value="C:chromatin"/>
    <property type="evidence" value="ECO:0007669"/>
    <property type="project" value="TreeGrafter"/>
</dbReference>